<proteinExistence type="predicted"/>
<dbReference type="EMBL" id="JOKZ01000272">
    <property type="protein sequence ID" value="KKP00149.1"/>
    <property type="molecule type" value="Genomic_DNA"/>
</dbReference>
<dbReference type="PANTHER" id="PTHR33112:SF13">
    <property type="entry name" value="HETEROKARYON INCOMPATIBILITY DOMAIN-CONTAINING PROTEIN"/>
    <property type="match status" value="1"/>
</dbReference>
<gene>
    <name evidence="2" type="ORF">THAR02_07733</name>
</gene>
<protein>
    <submittedName>
        <fullName evidence="2">Heterokaryon incompatibility protein</fullName>
    </submittedName>
</protein>
<feature type="domain" description="Heterokaryon incompatibility" evidence="1">
    <location>
        <begin position="250"/>
        <end position="403"/>
    </location>
</feature>
<comment type="caution">
    <text evidence="2">The sequence shown here is derived from an EMBL/GenBank/DDBJ whole genome shotgun (WGS) entry which is preliminary data.</text>
</comment>
<dbReference type="InterPro" id="IPR010730">
    <property type="entry name" value="HET"/>
</dbReference>
<dbReference type="OrthoDB" id="5362512at2759"/>
<reference evidence="3" key="1">
    <citation type="journal article" date="2015" name="Genome Announc.">
        <title>Draft whole-genome sequence of the biocontrol agent Trichoderma harzianum T6776.</title>
        <authorList>
            <person name="Baroncelli R."/>
            <person name="Piaggeschi G."/>
            <person name="Fiorini L."/>
            <person name="Bertolini E."/>
            <person name="Zapparata A."/>
            <person name="Pe M.E."/>
            <person name="Sarrocco S."/>
            <person name="Vannacci G."/>
        </authorList>
    </citation>
    <scope>NUCLEOTIDE SEQUENCE [LARGE SCALE GENOMIC DNA]</scope>
    <source>
        <strain evidence="3">T6776</strain>
    </source>
</reference>
<dbReference type="AlphaFoldDB" id="A0A0G0A4P9"/>
<accession>A0A0G0A4P9</accession>
<evidence type="ECO:0000313" key="3">
    <source>
        <dbReference type="Proteomes" id="UP000034112"/>
    </source>
</evidence>
<dbReference type="Proteomes" id="UP000034112">
    <property type="component" value="Unassembled WGS sequence"/>
</dbReference>
<organism evidence="2 3">
    <name type="scientific">Trichoderma harzianum</name>
    <name type="common">Hypocrea lixii</name>
    <dbReference type="NCBI Taxonomy" id="5544"/>
    <lineage>
        <taxon>Eukaryota</taxon>
        <taxon>Fungi</taxon>
        <taxon>Dikarya</taxon>
        <taxon>Ascomycota</taxon>
        <taxon>Pezizomycotina</taxon>
        <taxon>Sordariomycetes</taxon>
        <taxon>Hypocreomycetidae</taxon>
        <taxon>Hypocreales</taxon>
        <taxon>Hypocreaceae</taxon>
        <taxon>Trichoderma</taxon>
    </lineage>
</organism>
<dbReference type="PANTHER" id="PTHR33112">
    <property type="entry name" value="DOMAIN PROTEIN, PUTATIVE-RELATED"/>
    <property type="match status" value="1"/>
</dbReference>
<name>A0A0G0A4P9_TRIHA</name>
<dbReference type="OMA" id="HICMLLH"/>
<evidence type="ECO:0000259" key="1">
    <source>
        <dbReference type="Pfam" id="PF06985"/>
    </source>
</evidence>
<dbReference type="Pfam" id="PF06985">
    <property type="entry name" value="HET"/>
    <property type="match status" value="1"/>
</dbReference>
<sequence length="715" mass="80560">MGNCFSISQRRCGLCYFDLDEESASLKEPFVQRSYTWRESSHIHDEERTESLDEQLPSPLPEAWREYLRIEIRTKLEVFRASRERGCRGCDAIIKAITSACQDDDVVLDDKSWTEGVHVTWTMPSGQDKGMSNLKLELTVNVSSRETENHGTEDHRLWIILIDIDRLNGHEKEESDHVFAYRSSVLFNNTGAETSLNRISNWLNKCSSLHDSCKSTSVAQLPKRVLEMTPGPQNNINVRLVEDLGGCERYVCLSHRWGASTHLCQTTIESLPAHLETIPWDRLPKTFQDAARVSVWLGIKYLWIDSLCIIQDSSDDWKVQAAQMCEIYSGAYVTLAAAWSADSDVGLFRESASFKVQPATHIGPQAASYLVRRVPEHTTWDVAGVLQMTPELPLLSRAWVYQERLLSPRIVYFTRYELAFECAGGKRDKTCECEHIPGGIWGGGSNGAGGGSGEYTNERKLYHFEGLRASNLDQIRKYWHQIVEEYSGLRISFTSDRLPALSGVARQYGTAHSAALGRYVAGMWEDCFPSELLWYCASASRKIHHRPDSYCGPTWSWISTGNIASYATAAPRTYPDDLEIISINFNLDGPDKYASISEATMEVRGYLAPGTLVEVHNAHSDTTSIRFKGMSGNSLPFHYDYPLDQPGPQHIPFGSQIYCMKTGFVWGGNHICMLLHPVKIGENIFERIGLATNVSRSDLDGWFVDFGNKQTVKLL</sequence>
<evidence type="ECO:0000313" key="2">
    <source>
        <dbReference type="EMBL" id="KKP00149.1"/>
    </source>
</evidence>